<dbReference type="GO" id="GO:0016491">
    <property type="term" value="F:oxidoreductase activity"/>
    <property type="evidence" value="ECO:0007669"/>
    <property type="project" value="UniProtKB-KW"/>
</dbReference>
<dbReference type="Pfam" id="PF02433">
    <property type="entry name" value="FixO"/>
    <property type="match status" value="1"/>
</dbReference>
<keyword evidence="4" id="KW-0472">Membrane</keyword>
<dbReference type="GO" id="GO:0020037">
    <property type="term" value="F:heme binding"/>
    <property type="evidence" value="ECO:0007669"/>
    <property type="project" value="InterPro"/>
</dbReference>
<dbReference type="GO" id="GO:0046872">
    <property type="term" value="F:metal ion binding"/>
    <property type="evidence" value="ECO:0007669"/>
    <property type="project" value="UniProtKB-KW"/>
</dbReference>
<keyword evidence="6" id="KW-0560">Oxidoreductase</keyword>
<dbReference type="InterPro" id="IPR009056">
    <property type="entry name" value="Cyt_c-like_dom"/>
</dbReference>
<evidence type="ECO:0000256" key="4">
    <source>
        <dbReference type="SAM" id="Phobius"/>
    </source>
</evidence>
<dbReference type="InterPro" id="IPR036909">
    <property type="entry name" value="Cyt_c-like_dom_sf"/>
</dbReference>
<feature type="transmembrane region" description="Helical" evidence="4">
    <location>
        <begin position="12"/>
        <end position="34"/>
    </location>
</feature>
<evidence type="ECO:0000256" key="1">
    <source>
        <dbReference type="ARBA" id="ARBA00022617"/>
    </source>
</evidence>
<dbReference type="AlphaFoldDB" id="A0A3B0W859"/>
<keyword evidence="3" id="KW-0408">Iron</keyword>
<proteinExistence type="predicted"/>
<keyword evidence="1" id="KW-0349">Heme</keyword>
<name>A0A3B0W859_9ZZZZ</name>
<evidence type="ECO:0000259" key="5">
    <source>
        <dbReference type="PROSITE" id="PS51007"/>
    </source>
</evidence>
<accession>A0A3B0W859</accession>
<dbReference type="Gene3D" id="1.10.760.10">
    <property type="entry name" value="Cytochrome c-like domain"/>
    <property type="match status" value="1"/>
</dbReference>
<sequence>MKHHVIEKNIGLMGVLIAVVISFAGIVQIVPLMFQASVVEPHPNLKPYTALQLAGRDIYISEGCYNCHSQQIRPFVDETLRYGHYSQANEFVYDRPFQWGSKRTGPDLHRVGGKYTDEWHEYHLMDPRSVVPDSNMPGYPWLAEQMVDAQQVDAGMRVLKKYFDHPYTEQQLANAKTDVEGKTKMQALIAYLQVLGTAIPRSYK</sequence>
<feature type="domain" description="Cytochrome c" evidence="5">
    <location>
        <begin position="50"/>
        <end position="196"/>
    </location>
</feature>
<evidence type="ECO:0000256" key="2">
    <source>
        <dbReference type="ARBA" id="ARBA00022723"/>
    </source>
</evidence>
<gene>
    <name evidence="6" type="ORF">MNBD_GAMMA01-544</name>
</gene>
<protein>
    <submittedName>
        <fullName evidence="6">Cytochrome c oxidase (Cbb3-type) subunit CcoO</fullName>
        <ecNumber evidence="6">1.9.3.1</ecNumber>
    </submittedName>
</protein>
<evidence type="ECO:0000256" key="3">
    <source>
        <dbReference type="ARBA" id="ARBA00023004"/>
    </source>
</evidence>
<dbReference type="Gene3D" id="6.10.250.2250">
    <property type="match status" value="1"/>
</dbReference>
<reference evidence="6" key="1">
    <citation type="submission" date="2018-06" db="EMBL/GenBank/DDBJ databases">
        <authorList>
            <person name="Zhirakovskaya E."/>
        </authorList>
    </citation>
    <scope>NUCLEOTIDE SEQUENCE</scope>
</reference>
<keyword evidence="4" id="KW-1133">Transmembrane helix</keyword>
<organism evidence="6">
    <name type="scientific">hydrothermal vent metagenome</name>
    <dbReference type="NCBI Taxonomy" id="652676"/>
    <lineage>
        <taxon>unclassified sequences</taxon>
        <taxon>metagenomes</taxon>
        <taxon>ecological metagenomes</taxon>
    </lineage>
</organism>
<keyword evidence="2" id="KW-0479">Metal-binding</keyword>
<dbReference type="NCBIfam" id="TIGR00781">
    <property type="entry name" value="ccoO"/>
    <property type="match status" value="1"/>
</dbReference>
<evidence type="ECO:0000313" key="6">
    <source>
        <dbReference type="EMBL" id="VAW39884.1"/>
    </source>
</evidence>
<dbReference type="NCBIfam" id="NF011055">
    <property type="entry name" value="PRK14487.1"/>
    <property type="match status" value="1"/>
</dbReference>
<dbReference type="EMBL" id="UOEW01000249">
    <property type="protein sequence ID" value="VAW39884.1"/>
    <property type="molecule type" value="Genomic_DNA"/>
</dbReference>
<dbReference type="PROSITE" id="PS51007">
    <property type="entry name" value="CYTC"/>
    <property type="match status" value="1"/>
</dbReference>
<dbReference type="EC" id="1.9.3.1" evidence="6"/>
<keyword evidence="4" id="KW-0812">Transmembrane</keyword>
<dbReference type="GO" id="GO:0009055">
    <property type="term" value="F:electron transfer activity"/>
    <property type="evidence" value="ECO:0007669"/>
    <property type="project" value="InterPro"/>
</dbReference>
<dbReference type="InterPro" id="IPR003468">
    <property type="entry name" value="Cyt_c_oxidase_monohaem-su/FixO"/>
</dbReference>
<dbReference type="SUPFAM" id="SSF46626">
    <property type="entry name" value="Cytochrome c"/>
    <property type="match status" value="1"/>
</dbReference>